<dbReference type="Proteomes" id="UP000821866">
    <property type="component" value="Chromosome 1"/>
</dbReference>
<gene>
    <name evidence="2" type="ORF">HPB51_013403</name>
</gene>
<sequence length="794" mass="85887">MSDRHAATQVKLSGQWNDGAQWVEGASPSRKPVRKQRRASYFRCRLGWRKKENEPPDPQAHPQMSPMATSTAASGHPTDDRERLGNTLRMGERARARSTPSSAAPGSQASSSKAGKMSRSGKGSISIETPFPFVESKQQMRRHQQQPQQHSSSKPASADSKSNVQIPVHSSEVTKKTTRQPLQLPQHDHHTRELSSRQHRDSHLDQYSATGSTSSNSLRYMWLHKLRAFWSTAGIKHATEEEPHEGNASCPDPETRAMPTRPEQGQADREVRGTGLPSSEMSDCPLGRNAPTHSLVPTNVAPATNDDRRDGGKDDAEVAFVFDALADRLDHAAEAFVAAAAGVVTELAVAIPGADSEDNSVTPSTSSVSVAVHGGRAMASCPTGGAAVVTTFDDNVAAVVPTNVPKKGDHRSEKEAQDNEASGITQSRKRAGKSKEKRAKKKQEIRKSFGSSSRSSRRTSGRSSGHQTPRLSNKGDLQAEALVPIIVPAAQQEQHDLKGAVSNPLRSTRECEGPGVNDTGVINSTTTTNLTRQEFSGQIVPFETCLLDKPEKQKRAVEPRCPVVPPELNTPRGSAAQPEGTIKKAPGFTREKEPGNLRNKGSQLSKSSLRKSHVADREKANNASPKKGTARATKAEPQERCAKKKTSDQHVGSPRSLLVKKEGKPVPPIDVKVRLEEPKRGDAGEVTTTSMPRVVAEHSSNISESPKPTAVTSLVEREDSKSTASGTSLVQSTETLVECRQENLSAPSTGLLRHSSEALSLVTRSEPRRSLQSVVSFREEVKEIDNETTTTVKE</sequence>
<feature type="compositionally biased region" description="Low complexity" evidence="1">
    <location>
        <begin position="97"/>
        <end position="118"/>
    </location>
</feature>
<reference evidence="2" key="2">
    <citation type="submission" date="2021-09" db="EMBL/GenBank/DDBJ databases">
        <authorList>
            <person name="Jia N."/>
            <person name="Wang J."/>
            <person name="Shi W."/>
            <person name="Du L."/>
            <person name="Sun Y."/>
            <person name="Zhan W."/>
            <person name="Jiang J."/>
            <person name="Wang Q."/>
            <person name="Zhang B."/>
            <person name="Ji P."/>
            <person name="Sakyi L.B."/>
            <person name="Cui X."/>
            <person name="Yuan T."/>
            <person name="Jiang B."/>
            <person name="Yang W."/>
            <person name="Lam T.T.-Y."/>
            <person name="Chang Q."/>
            <person name="Ding S."/>
            <person name="Wang X."/>
            <person name="Zhu J."/>
            <person name="Ruan X."/>
            <person name="Zhao L."/>
            <person name="Wei J."/>
            <person name="Que T."/>
            <person name="Du C."/>
            <person name="Cheng J."/>
            <person name="Dai P."/>
            <person name="Han X."/>
            <person name="Huang E."/>
            <person name="Gao Y."/>
            <person name="Liu J."/>
            <person name="Shao H."/>
            <person name="Ye R."/>
            <person name="Li L."/>
            <person name="Wei W."/>
            <person name="Wang X."/>
            <person name="Wang C."/>
            <person name="Huo Q."/>
            <person name="Li W."/>
            <person name="Guo W."/>
            <person name="Chen H."/>
            <person name="Chen S."/>
            <person name="Zhou L."/>
            <person name="Zhou L."/>
            <person name="Ni X."/>
            <person name="Tian J."/>
            <person name="Zhou Y."/>
            <person name="Sheng Y."/>
            <person name="Liu T."/>
            <person name="Pan Y."/>
            <person name="Xia L."/>
            <person name="Li J."/>
            <person name="Zhao F."/>
            <person name="Cao W."/>
        </authorList>
    </citation>
    <scope>NUCLEOTIDE SEQUENCE</scope>
    <source>
        <strain evidence="2">Rmic-2018</strain>
        <tissue evidence="2">Larvae</tissue>
    </source>
</reference>
<feature type="region of interest" description="Disordered" evidence="1">
    <location>
        <begin position="551"/>
        <end position="733"/>
    </location>
</feature>
<comment type="caution">
    <text evidence="2">The sequence shown here is derived from an EMBL/GenBank/DDBJ whole genome shotgun (WGS) entry which is preliminary data.</text>
</comment>
<organism evidence="2 3">
    <name type="scientific">Rhipicephalus microplus</name>
    <name type="common">Cattle tick</name>
    <name type="synonym">Boophilus microplus</name>
    <dbReference type="NCBI Taxonomy" id="6941"/>
    <lineage>
        <taxon>Eukaryota</taxon>
        <taxon>Metazoa</taxon>
        <taxon>Ecdysozoa</taxon>
        <taxon>Arthropoda</taxon>
        <taxon>Chelicerata</taxon>
        <taxon>Arachnida</taxon>
        <taxon>Acari</taxon>
        <taxon>Parasitiformes</taxon>
        <taxon>Ixodida</taxon>
        <taxon>Ixodoidea</taxon>
        <taxon>Ixodidae</taxon>
        <taxon>Rhipicephalinae</taxon>
        <taxon>Rhipicephalus</taxon>
        <taxon>Boophilus</taxon>
    </lineage>
</organism>
<feature type="region of interest" description="Disordered" evidence="1">
    <location>
        <begin position="239"/>
        <end position="312"/>
    </location>
</feature>
<accession>A0A9J6F4I1</accession>
<keyword evidence="3" id="KW-1185">Reference proteome</keyword>
<feature type="compositionally biased region" description="Polar residues" evidence="1">
    <location>
        <begin position="722"/>
        <end position="733"/>
    </location>
</feature>
<feature type="compositionally biased region" description="Basic and acidic residues" evidence="1">
    <location>
        <begin position="406"/>
        <end position="417"/>
    </location>
</feature>
<proteinExistence type="predicted"/>
<feature type="compositionally biased region" description="Basic and acidic residues" evidence="1">
    <location>
        <begin position="671"/>
        <end position="683"/>
    </location>
</feature>
<feature type="compositionally biased region" description="Low complexity" evidence="1">
    <location>
        <begin position="145"/>
        <end position="162"/>
    </location>
</feature>
<reference evidence="2" key="1">
    <citation type="journal article" date="2020" name="Cell">
        <title>Large-Scale Comparative Analyses of Tick Genomes Elucidate Their Genetic Diversity and Vector Capacities.</title>
        <authorList>
            <consortium name="Tick Genome and Microbiome Consortium (TIGMIC)"/>
            <person name="Jia N."/>
            <person name="Wang J."/>
            <person name="Shi W."/>
            <person name="Du L."/>
            <person name="Sun Y."/>
            <person name="Zhan W."/>
            <person name="Jiang J.F."/>
            <person name="Wang Q."/>
            <person name="Zhang B."/>
            <person name="Ji P."/>
            <person name="Bell-Sakyi L."/>
            <person name="Cui X.M."/>
            <person name="Yuan T.T."/>
            <person name="Jiang B.G."/>
            <person name="Yang W.F."/>
            <person name="Lam T.T."/>
            <person name="Chang Q.C."/>
            <person name="Ding S.J."/>
            <person name="Wang X.J."/>
            <person name="Zhu J.G."/>
            <person name="Ruan X.D."/>
            <person name="Zhao L."/>
            <person name="Wei J.T."/>
            <person name="Ye R.Z."/>
            <person name="Que T.C."/>
            <person name="Du C.H."/>
            <person name="Zhou Y.H."/>
            <person name="Cheng J.X."/>
            <person name="Dai P.F."/>
            <person name="Guo W.B."/>
            <person name="Han X.H."/>
            <person name="Huang E.J."/>
            <person name="Li L.F."/>
            <person name="Wei W."/>
            <person name="Gao Y.C."/>
            <person name="Liu J.Z."/>
            <person name="Shao H.Z."/>
            <person name="Wang X."/>
            <person name="Wang C.C."/>
            <person name="Yang T.C."/>
            <person name="Huo Q.B."/>
            <person name="Li W."/>
            <person name="Chen H.Y."/>
            <person name="Chen S.E."/>
            <person name="Zhou L.G."/>
            <person name="Ni X.B."/>
            <person name="Tian J.H."/>
            <person name="Sheng Y."/>
            <person name="Liu T."/>
            <person name="Pan Y.S."/>
            <person name="Xia L.Y."/>
            <person name="Li J."/>
            <person name="Zhao F."/>
            <person name="Cao W.C."/>
        </authorList>
    </citation>
    <scope>NUCLEOTIDE SEQUENCE</scope>
    <source>
        <strain evidence="2">Rmic-2018</strain>
    </source>
</reference>
<feature type="compositionally biased region" description="Basic residues" evidence="1">
    <location>
        <begin position="31"/>
        <end position="40"/>
    </location>
</feature>
<feature type="region of interest" description="Disordered" evidence="1">
    <location>
        <begin position="401"/>
        <end position="476"/>
    </location>
</feature>
<feature type="compositionally biased region" description="Basic and acidic residues" evidence="1">
    <location>
        <begin position="186"/>
        <end position="204"/>
    </location>
</feature>
<evidence type="ECO:0000256" key="1">
    <source>
        <dbReference type="SAM" id="MobiDB-lite"/>
    </source>
</evidence>
<evidence type="ECO:0000313" key="2">
    <source>
        <dbReference type="EMBL" id="KAH8041000.1"/>
    </source>
</evidence>
<feature type="compositionally biased region" description="Basic and acidic residues" evidence="1">
    <location>
        <begin position="633"/>
        <end position="648"/>
    </location>
</feature>
<feature type="region of interest" description="Disordered" evidence="1">
    <location>
        <begin position="18"/>
        <end position="213"/>
    </location>
</feature>
<name>A0A9J6F4I1_RHIMP</name>
<dbReference type="EMBL" id="JABSTU010000001">
    <property type="protein sequence ID" value="KAH8041000.1"/>
    <property type="molecule type" value="Genomic_DNA"/>
</dbReference>
<protein>
    <submittedName>
        <fullName evidence="2">Uncharacterized protein</fullName>
    </submittedName>
</protein>
<feature type="compositionally biased region" description="Basic and acidic residues" evidence="1">
    <location>
        <begin position="77"/>
        <end position="95"/>
    </location>
</feature>
<dbReference type="AlphaFoldDB" id="A0A9J6F4I1"/>
<feature type="compositionally biased region" description="Basic residues" evidence="1">
    <location>
        <begin position="427"/>
        <end position="444"/>
    </location>
</feature>
<evidence type="ECO:0000313" key="3">
    <source>
        <dbReference type="Proteomes" id="UP000821866"/>
    </source>
</evidence>
<feature type="compositionally biased region" description="Polar residues" evidence="1">
    <location>
        <begin position="698"/>
        <end position="712"/>
    </location>
</feature>